<evidence type="ECO:0000256" key="9">
    <source>
        <dbReference type="ARBA" id="ARBA00023012"/>
    </source>
</evidence>
<dbReference type="PRINTS" id="PR00344">
    <property type="entry name" value="BCTRLSENSOR"/>
</dbReference>
<keyword evidence="5" id="KW-0808">Transferase</keyword>
<dbReference type="InterPro" id="IPR050351">
    <property type="entry name" value="BphY/WalK/GraS-like"/>
</dbReference>
<keyword evidence="10" id="KW-0472">Membrane</keyword>
<evidence type="ECO:0000256" key="1">
    <source>
        <dbReference type="ARBA" id="ARBA00000085"/>
    </source>
</evidence>
<dbReference type="SMART" id="SM00387">
    <property type="entry name" value="HATPase_c"/>
    <property type="match status" value="1"/>
</dbReference>
<evidence type="ECO:0000256" key="10">
    <source>
        <dbReference type="SAM" id="Phobius"/>
    </source>
</evidence>
<evidence type="ECO:0000256" key="2">
    <source>
        <dbReference type="ARBA" id="ARBA00004370"/>
    </source>
</evidence>
<dbReference type="CDD" id="cd00082">
    <property type="entry name" value="HisKA"/>
    <property type="match status" value="1"/>
</dbReference>
<dbReference type="GO" id="GO:0016020">
    <property type="term" value="C:membrane"/>
    <property type="evidence" value="ECO:0007669"/>
    <property type="project" value="UniProtKB-SubCell"/>
</dbReference>
<evidence type="ECO:0000256" key="5">
    <source>
        <dbReference type="ARBA" id="ARBA00022679"/>
    </source>
</evidence>
<dbReference type="SUPFAM" id="SSF55874">
    <property type="entry name" value="ATPase domain of HSP90 chaperone/DNA topoisomerase II/histidine kinase"/>
    <property type="match status" value="1"/>
</dbReference>
<dbReference type="GO" id="GO:0030295">
    <property type="term" value="F:protein kinase activator activity"/>
    <property type="evidence" value="ECO:0007669"/>
    <property type="project" value="TreeGrafter"/>
</dbReference>
<protein>
    <recommendedName>
        <fullName evidence="3">histidine kinase</fullName>
        <ecNumber evidence="3">2.7.13.3</ecNumber>
    </recommendedName>
</protein>
<feature type="domain" description="Histidine kinase" evidence="11">
    <location>
        <begin position="233"/>
        <end position="431"/>
    </location>
</feature>
<evidence type="ECO:0000256" key="6">
    <source>
        <dbReference type="ARBA" id="ARBA00022741"/>
    </source>
</evidence>
<dbReference type="InterPro" id="IPR003594">
    <property type="entry name" value="HATPase_dom"/>
</dbReference>
<dbReference type="InterPro" id="IPR005467">
    <property type="entry name" value="His_kinase_dom"/>
</dbReference>
<dbReference type="PANTHER" id="PTHR42878:SF7">
    <property type="entry name" value="SENSOR HISTIDINE KINASE GLRK"/>
    <property type="match status" value="1"/>
</dbReference>
<dbReference type="Gene3D" id="1.10.287.130">
    <property type="match status" value="1"/>
</dbReference>
<dbReference type="InterPro" id="IPR036890">
    <property type="entry name" value="HATPase_C_sf"/>
</dbReference>
<dbReference type="InterPro" id="IPR036097">
    <property type="entry name" value="HisK_dim/P_sf"/>
</dbReference>
<evidence type="ECO:0000259" key="12">
    <source>
        <dbReference type="PROSITE" id="PS50885"/>
    </source>
</evidence>
<dbReference type="InterPro" id="IPR035965">
    <property type="entry name" value="PAS-like_dom_sf"/>
</dbReference>
<dbReference type="PANTHER" id="PTHR42878">
    <property type="entry name" value="TWO-COMPONENT HISTIDINE KINASE"/>
    <property type="match status" value="1"/>
</dbReference>
<keyword evidence="14" id="KW-1185">Reference proteome</keyword>
<dbReference type="RefSeq" id="WP_123211103.1">
    <property type="nucleotide sequence ID" value="NZ_RJVO01000002.1"/>
</dbReference>
<sequence length="431" mass="47968">MSLEARLGLLIAFVVLVSVALTAWLARIDAPPAHATLFALLILLPLSLLALRRVMRPITRYLRVLRDGVAGFRDGDYSLSIAVDRHDELGELATLYNHIGDVLRSERQELFQRELLLDTVIQTTPWALVLTNAQGAVLYANASARQLFHEGRKMEGLRFPALLEQAPETLREAAQAEADGLYTIAGGEEPEVYHVTHRRFMLNTREHHLHLFKRLTRELNRQELESWKKVIRVISHELNNSLAPIASMAHSGRLLAEQGRTDKLNLVFDTIDDRAQRLKGFLEDYARFAKLPRPRLENVEWTPFLAGLQAAVRVGLSEPPPTRPGRFDAAQIQQVLINLIKNAHESGSAAEAVTLTVRDEGGAFVLRVQDRGPGMSETVLANALLPFYSTKSEGTGLGLTLCREIVEAHEGRLVLANREGGGLEVRLILPA</sequence>
<evidence type="ECO:0000259" key="11">
    <source>
        <dbReference type="PROSITE" id="PS50109"/>
    </source>
</evidence>
<evidence type="ECO:0000313" key="13">
    <source>
        <dbReference type="EMBL" id="ROH92060.1"/>
    </source>
</evidence>
<dbReference type="PROSITE" id="PS50885">
    <property type="entry name" value="HAMP"/>
    <property type="match status" value="1"/>
</dbReference>
<comment type="subcellular location">
    <subcellularLocation>
        <location evidence="2">Membrane</location>
    </subcellularLocation>
</comment>
<feature type="transmembrane region" description="Helical" evidence="10">
    <location>
        <begin position="32"/>
        <end position="51"/>
    </location>
</feature>
<evidence type="ECO:0000256" key="3">
    <source>
        <dbReference type="ARBA" id="ARBA00012438"/>
    </source>
</evidence>
<dbReference type="Pfam" id="PF00672">
    <property type="entry name" value="HAMP"/>
    <property type="match status" value="1"/>
</dbReference>
<dbReference type="InterPro" id="IPR003661">
    <property type="entry name" value="HisK_dim/P_dom"/>
</dbReference>
<dbReference type="GO" id="GO:0005524">
    <property type="term" value="F:ATP binding"/>
    <property type="evidence" value="ECO:0007669"/>
    <property type="project" value="UniProtKB-KW"/>
</dbReference>
<evidence type="ECO:0000256" key="7">
    <source>
        <dbReference type="ARBA" id="ARBA00022777"/>
    </source>
</evidence>
<dbReference type="CDD" id="cd06225">
    <property type="entry name" value="HAMP"/>
    <property type="match status" value="1"/>
</dbReference>
<organism evidence="13 14">
    <name type="scientific">Stagnimonas aquatica</name>
    <dbReference type="NCBI Taxonomy" id="2689987"/>
    <lineage>
        <taxon>Bacteria</taxon>
        <taxon>Pseudomonadati</taxon>
        <taxon>Pseudomonadota</taxon>
        <taxon>Gammaproteobacteria</taxon>
        <taxon>Nevskiales</taxon>
        <taxon>Nevskiaceae</taxon>
        <taxon>Stagnimonas</taxon>
    </lineage>
</organism>
<dbReference type="Gene3D" id="3.30.565.10">
    <property type="entry name" value="Histidine kinase-like ATPase, C-terminal domain"/>
    <property type="match status" value="1"/>
</dbReference>
<keyword evidence="10" id="KW-1133">Transmembrane helix</keyword>
<feature type="domain" description="HAMP" evidence="12">
    <location>
        <begin position="56"/>
        <end position="108"/>
    </location>
</feature>
<reference evidence="13 14" key="1">
    <citation type="submission" date="2018-10" db="EMBL/GenBank/DDBJ databases">
        <authorList>
            <person name="Chen W.-M."/>
        </authorList>
    </citation>
    <scope>NUCLEOTIDE SEQUENCE [LARGE SCALE GENOMIC DNA]</scope>
    <source>
        <strain evidence="13 14">THS-13</strain>
    </source>
</reference>
<keyword evidence="9" id="KW-0902">Two-component regulatory system</keyword>
<dbReference type="SUPFAM" id="SSF47384">
    <property type="entry name" value="Homodimeric domain of signal transducing histidine kinase"/>
    <property type="match status" value="1"/>
</dbReference>
<gene>
    <name evidence="13" type="ORF">ED208_06745</name>
</gene>
<dbReference type="SUPFAM" id="SSF55785">
    <property type="entry name" value="PYP-like sensor domain (PAS domain)"/>
    <property type="match status" value="1"/>
</dbReference>
<dbReference type="Pfam" id="PF02518">
    <property type="entry name" value="HATPase_c"/>
    <property type="match status" value="1"/>
</dbReference>
<evidence type="ECO:0000256" key="8">
    <source>
        <dbReference type="ARBA" id="ARBA00022840"/>
    </source>
</evidence>
<dbReference type="Gene3D" id="6.10.340.10">
    <property type="match status" value="1"/>
</dbReference>
<dbReference type="SMART" id="SM00304">
    <property type="entry name" value="HAMP"/>
    <property type="match status" value="1"/>
</dbReference>
<evidence type="ECO:0000256" key="4">
    <source>
        <dbReference type="ARBA" id="ARBA00022553"/>
    </source>
</evidence>
<keyword evidence="7" id="KW-0418">Kinase</keyword>
<dbReference type="Proteomes" id="UP000282106">
    <property type="component" value="Unassembled WGS sequence"/>
</dbReference>
<dbReference type="AlphaFoldDB" id="A0A3N0VHC4"/>
<comment type="catalytic activity">
    <reaction evidence="1">
        <text>ATP + protein L-histidine = ADP + protein N-phospho-L-histidine.</text>
        <dbReference type="EC" id="2.7.13.3"/>
    </reaction>
</comment>
<dbReference type="InParanoid" id="A0A3N0VHC4"/>
<proteinExistence type="predicted"/>
<dbReference type="GO" id="GO:0000155">
    <property type="term" value="F:phosphorelay sensor kinase activity"/>
    <property type="evidence" value="ECO:0007669"/>
    <property type="project" value="InterPro"/>
</dbReference>
<dbReference type="InterPro" id="IPR003660">
    <property type="entry name" value="HAMP_dom"/>
</dbReference>
<keyword evidence="4" id="KW-0597">Phosphoprotein</keyword>
<dbReference type="PROSITE" id="PS50109">
    <property type="entry name" value="HIS_KIN"/>
    <property type="match status" value="1"/>
</dbReference>
<keyword evidence="6" id="KW-0547">Nucleotide-binding</keyword>
<evidence type="ECO:0000313" key="14">
    <source>
        <dbReference type="Proteomes" id="UP000282106"/>
    </source>
</evidence>
<dbReference type="EMBL" id="RJVO01000002">
    <property type="protein sequence ID" value="ROH92060.1"/>
    <property type="molecule type" value="Genomic_DNA"/>
</dbReference>
<dbReference type="GO" id="GO:0007234">
    <property type="term" value="P:osmosensory signaling via phosphorelay pathway"/>
    <property type="evidence" value="ECO:0007669"/>
    <property type="project" value="TreeGrafter"/>
</dbReference>
<accession>A0A3N0VHC4</accession>
<comment type="caution">
    <text evidence="13">The sequence shown here is derived from an EMBL/GenBank/DDBJ whole genome shotgun (WGS) entry which is preliminary data.</text>
</comment>
<dbReference type="InterPro" id="IPR004358">
    <property type="entry name" value="Sig_transdc_His_kin-like_C"/>
</dbReference>
<feature type="transmembrane region" description="Helical" evidence="10">
    <location>
        <begin position="7"/>
        <end position="26"/>
    </location>
</feature>
<name>A0A3N0VHC4_9GAMM</name>
<keyword evidence="10" id="KW-0812">Transmembrane</keyword>
<dbReference type="EC" id="2.7.13.3" evidence="3"/>
<keyword evidence="8" id="KW-0067">ATP-binding</keyword>
<dbReference type="GO" id="GO:0000156">
    <property type="term" value="F:phosphorelay response regulator activity"/>
    <property type="evidence" value="ECO:0007669"/>
    <property type="project" value="TreeGrafter"/>
</dbReference>